<accession>A0AAV9CYS1</accession>
<dbReference type="Proteomes" id="UP001180020">
    <property type="component" value="Unassembled WGS sequence"/>
</dbReference>
<gene>
    <name evidence="2" type="ORF">QJS10_CPB17g01126</name>
</gene>
<protein>
    <submittedName>
        <fullName evidence="2">Uncharacterized protein</fullName>
    </submittedName>
</protein>
<reference evidence="2" key="2">
    <citation type="submission" date="2023-06" db="EMBL/GenBank/DDBJ databases">
        <authorList>
            <person name="Ma L."/>
            <person name="Liu K.-W."/>
            <person name="Li Z."/>
            <person name="Hsiao Y.-Y."/>
            <person name="Qi Y."/>
            <person name="Fu T."/>
            <person name="Tang G."/>
            <person name="Zhang D."/>
            <person name="Sun W.-H."/>
            <person name="Liu D.-K."/>
            <person name="Li Y."/>
            <person name="Chen G.-Z."/>
            <person name="Liu X.-D."/>
            <person name="Liao X.-Y."/>
            <person name="Jiang Y.-T."/>
            <person name="Yu X."/>
            <person name="Hao Y."/>
            <person name="Huang J."/>
            <person name="Zhao X.-W."/>
            <person name="Ke S."/>
            <person name="Chen Y.-Y."/>
            <person name="Wu W.-L."/>
            <person name="Hsu J.-L."/>
            <person name="Lin Y.-F."/>
            <person name="Huang M.-D."/>
            <person name="Li C.-Y."/>
            <person name="Huang L."/>
            <person name="Wang Z.-W."/>
            <person name="Zhao X."/>
            <person name="Zhong W.-Y."/>
            <person name="Peng D.-H."/>
            <person name="Ahmad S."/>
            <person name="Lan S."/>
            <person name="Zhang J.-S."/>
            <person name="Tsai W.-C."/>
            <person name="Van De Peer Y."/>
            <person name="Liu Z.-J."/>
        </authorList>
    </citation>
    <scope>NUCLEOTIDE SEQUENCE</scope>
    <source>
        <strain evidence="2">CP</strain>
        <tissue evidence="2">Leaves</tissue>
    </source>
</reference>
<evidence type="ECO:0000256" key="1">
    <source>
        <dbReference type="SAM" id="MobiDB-lite"/>
    </source>
</evidence>
<sequence>MKCIKGITVDDSAIALSSIQKQRHYIPFQTIVSSVKPSSGGNHLIKDVITEGTGGDQESRKQREGTF</sequence>
<evidence type="ECO:0000313" key="3">
    <source>
        <dbReference type="Proteomes" id="UP001180020"/>
    </source>
</evidence>
<keyword evidence="3" id="KW-1185">Reference proteome</keyword>
<proteinExistence type="predicted"/>
<reference evidence="2" key="1">
    <citation type="journal article" date="2023" name="Nat. Commun.">
        <title>Diploid and tetraploid genomes of Acorus and the evolution of monocots.</title>
        <authorList>
            <person name="Ma L."/>
            <person name="Liu K.W."/>
            <person name="Li Z."/>
            <person name="Hsiao Y.Y."/>
            <person name="Qi Y."/>
            <person name="Fu T."/>
            <person name="Tang G.D."/>
            <person name="Zhang D."/>
            <person name="Sun W.H."/>
            <person name="Liu D.K."/>
            <person name="Li Y."/>
            <person name="Chen G.Z."/>
            <person name="Liu X.D."/>
            <person name="Liao X.Y."/>
            <person name="Jiang Y.T."/>
            <person name="Yu X."/>
            <person name="Hao Y."/>
            <person name="Huang J."/>
            <person name="Zhao X.W."/>
            <person name="Ke S."/>
            <person name="Chen Y.Y."/>
            <person name="Wu W.L."/>
            <person name="Hsu J.L."/>
            <person name="Lin Y.F."/>
            <person name="Huang M.D."/>
            <person name="Li C.Y."/>
            <person name="Huang L."/>
            <person name="Wang Z.W."/>
            <person name="Zhao X."/>
            <person name="Zhong W.Y."/>
            <person name="Peng D.H."/>
            <person name="Ahmad S."/>
            <person name="Lan S."/>
            <person name="Zhang J.S."/>
            <person name="Tsai W.C."/>
            <person name="Van de Peer Y."/>
            <person name="Liu Z.J."/>
        </authorList>
    </citation>
    <scope>NUCLEOTIDE SEQUENCE</scope>
    <source>
        <strain evidence="2">CP</strain>
    </source>
</reference>
<dbReference type="EMBL" id="JAUJYO010000017">
    <property type="protein sequence ID" value="KAK1293463.1"/>
    <property type="molecule type" value="Genomic_DNA"/>
</dbReference>
<feature type="region of interest" description="Disordered" evidence="1">
    <location>
        <begin position="37"/>
        <end position="67"/>
    </location>
</feature>
<comment type="caution">
    <text evidence="2">The sequence shown here is derived from an EMBL/GenBank/DDBJ whole genome shotgun (WGS) entry which is preliminary data.</text>
</comment>
<feature type="compositionally biased region" description="Basic and acidic residues" evidence="1">
    <location>
        <begin position="57"/>
        <end position="67"/>
    </location>
</feature>
<name>A0AAV9CYS1_ACOCL</name>
<dbReference type="AlphaFoldDB" id="A0AAV9CYS1"/>
<organism evidence="2 3">
    <name type="scientific">Acorus calamus</name>
    <name type="common">Sweet flag</name>
    <dbReference type="NCBI Taxonomy" id="4465"/>
    <lineage>
        <taxon>Eukaryota</taxon>
        <taxon>Viridiplantae</taxon>
        <taxon>Streptophyta</taxon>
        <taxon>Embryophyta</taxon>
        <taxon>Tracheophyta</taxon>
        <taxon>Spermatophyta</taxon>
        <taxon>Magnoliopsida</taxon>
        <taxon>Liliopsida</taxon>
        <taxon>Acoraceae</taxon>
        <taxon>Acorus</taxon>
    </lineage>
</organism>
<evidence type="ECO:0000313" key="2">
    <source>
        <dbReference type="EMBL" id="KAK1293463.1"/>
    </source>
</evidence>